<keyword evidence="1" id="KW-0732">Signal</keyword>
<reference evidence="2 3" key="1">
    <citation type="journal article" date="2015" name="BMC Genomics">
        <title>Genome mining reveals unlocked bioactive potential of marine Gram-negative bacteria.</title>
        <authorList>
            <person name="Machado H."/>
            <person name="Sonnenschein E.C."/>
            <person name="Melchiorsen J."/>
            <person name="Gram L."/>
        </authorList>
    </citation>
    <scope>NUCLEOTIDE SEQUENCE [LARGE SCALE GENOMIC DNA]</scope>
    <source>
        <strain evidence="2 3">S3137</strain>
    </source>
</reference>
<name>A0A0F4PPS6_9GAMM</name>
<dbReference type="EMBL" id="JXXZ01000012">
    <property type="protein sequence ID" value="KJY97485.1"/>
    <property type="molecule type" value="Genomic_DNA"/>
</dbReference>
<dbReference type="PATRIC" id="fig|151081.8.peg.352"/>
<dbReference type="Proteomes" id="UP000033664">
    <property type="component" value="Unassembled WGS sequence"/>
</dbReference>
<evidence type="ECO:0000313" key="3">
    <source>
        <dbReference type="Proteomes" id="UP000033664"/>
    </source>
</evidence>
<accession>A0A0F4PPS6</accession>
<keyword evidence="3" id="KW-1185">Reference proteome</keyword>
<dbReference type="eggNOG" id="ENOG5034B3W">
    <property type="taxonomic scope" value="Bacteria"/>
</dbReference>
<dbReference type="RefSeq" id="WP_045978263.1">
    <property type="nucleotide sequence ID" value="NZ_JXXY01000001.1"/>
</dbReference>
<evidence type="ECO:0000256" key="1">
    <source>
        <dbReference type="SAM" id="SignalP"/>
    </source>
</evidence>
<gene>
    <name evidence="2" type="ORF">TW72_14340</name>
</gene>
<dbReference type="AlphaFoldDB" id="A0A0F4PPS6"/>
<evidence type="ECO:0000313" key="2">
    <source>
        <dbReference type="EMBL" id="KJY97485.1"/>
    </source>
</evidence>
<protein>
    <recommendedName>
        <fullName evidence="4">DUF3828 domain-containing protein</fullName>
    </recommendedName>
</protein>
<dbReference type="GeneID" id="58229675"/>
<organism evidence="2 3">
    <name type="scientific">Pseudoalteromonas ruthenica</name>
    <dbReference type="NCBI Taxonomy" id="151081"/>
    <lineage>
        <taxon>Bacteria</taxon>
        <taxon>Pseudomonadati</taxon>
        <taxon>Pseudomonadota</taxon>
        <taxon>Gammaproteobacteria</taxon>
        <taxon>Alteromonadales</taxon>
        <taxon>Pseudoalteromonadaceae</taxon>
        <taxon>Pseudoalteromonas</taxon>
    </lineage>
</organism>
<dbReference type="OrthoDB" id="7061818at2"/>
<feature type="chain" id="PRO_5002474318" description="DUF3828 domain-containing protein" evidence="1">
    <location>
        <begin position="18"/>
        <end position="219"/>
    </location>
</feature>
<evidence type="ECO:0008006" key="4">
    <source>
        <dbReference type="Google" id="ProtNLM"/>
    </source>
</evidence>
<sequence>MKKITLVCALISSCASAQYNYLDQSTLDNLNDSAFLGAPRHPVYFDSGDVARNCEDYLSLIKAHHLKETSDNYLAKTEYLSCEVHGLIQKSNKLVSNKLALPDLTPLATKLDLRSIPSSFGPQLNEINYTLSTLAQQAVQYKNNQLFINTPQQYFEFRLKAVLDLNSSTIPDWVIWMVDESKQGTYKAYATLIVMDAQPDAPTWQAQKFRQVYQGQSSD</sequence>
<comment type="caution">
    <text evidence="2">The sequence shown here is derived from an EMBL/GenBank/DDBJ whole genome shotgun (WGS) entry which is preliminary data.</text>
</comment>
<proteinExistence type="predicted"/>
<feature type="signal peptide" evidence="1">
    <location>
        <begin position="1"/>
        <end position="17"/>
    </location>
</feature>